<reference evidence="2" key="1">
    <citation type="submission" date="2025-08" db="UniProtKB">
        <authorList>
            <consortium name="RefSeq"/>
        </authorList>
    </citation>
    <scope>IDENTIFICATION</scope>
    <source>
        <strain evidence="2">11010-0011.00</strain>
        <tissue evidence="2">Whole body</tissue>
    </source>
</reference>
<dbReference type="AlphaFoldDB" id="A0A6J2SZ11"/>
<evidence type="ECO:0000313" key="1">
    <source>
        <dbReference type="Proteomes" id="UP000504634"/>
    </source>
</evidence>
<accession>A0A6J2SZ11</accession>
<evidence type="ECO:0000313" key="2">
    <source>
        <dbReference type="RefSeq" id="XP_030369816.1"/>
    </source>
</evidence>
<protein>
    <submittedName>
        <fullName evidence="2">Uncharacterized protein LOC115620627</fullName>
    </submittedName>
</protein>
<organism evidence="1 2">
    <name type="scientific">Drosophila lebanonensis</name>
    <name type="common">Fruit fly</name>
    <name type="synonym">Scaptodrosophila lebanonensis</name>
    <dbReference type="NCBI Taxonomy" id="7225"/>
    <lineage>
        <taxon>Eukaryota</taxon>
        <taxon>Metazoa</taxon>
        <taxon>Ecdysozoa</taxon>
        <taxon>Arthropoda</taxon>
        <taxon>Hexapoda</taxon>
        <taxon>Insecta</taxon>
        <taxon>Pterygota</taxon>
        <taxon>Neoptera</taxon>
        <taxon>Endopterygota</taxon>
        <taxon>Diptera</taxon>
        <taxon>Brachycera</taxon>
        <taxon>Muscomorpha</taxon>
        <taxon>Ephydroidea</taxon>
        <taxon>Drosophilidae</taxon>
        <taxon>Scaptodrosophila</taxon>
    </lineage>
</organism>
<sequence length="126" mass="14679">MEQLDDLCLLLILSYLRLPDQVAMFQAYPSIRSLLGSMWHRRLHKIELNLLQLRILRLNNVDADKFSSLLTHTFPELQQLQIDARPPFFLSRSRQRELRKIFPARRLMPPAANTTPCNAAQLNVSV</sequence>
<gene>
    <name evidence="2" type="primary">LOC115620627</name>
</gene>
<proteinExistence type="predicted"/>
<dbReference type="OrthoDB" id="7939463at2759"/>
<dbReference type="RefSeq" id="XP_030369816.1">
    <property type="nucleotide sequence ID" value="XM_030513956.1"/>
</dbReference>
<name>A0A6J2SZ11_DROLE</name>
<keyword evidence="1" id="KW-1185">Reference proteome</keyword>
<dbReference type="Proteomes" id="UP000504634">
    <property type="component" value="Unplaced"/>
</dbReference>
<dbReference type="GeneID" id="115620627"/>